<keyword evidence="3" id="KW-0520">NAD</keyword>
<dbReference type="SUPFAM" id="SSF53720">
    <property type="entry name" value="ALDH-like"/>
    <property type="match status" value="1"/>
</dbReference>
<dbReference type="PANTHER" id="PTHR42986:SF1">
    <property type="entry name" value="BENZALDEHYDE DEHYDROGENASE YFMT"/>
    <property type="match status" value="1"/>
</dbReference>
<dbReference type="InterPro" id="IPR016160">
    <property type="entry name" value="Ald_DH_CS_CYS"/>
</dbReference>
<dbReference type="InterPro" id="IPR029510">
    <property type="entry name" value="Ald_DH_CS_GLU"/>
</dbReference>
<evidence type="ECO:0000313" key="7">
    <source>
        <dbReference type="EMBL" id="ALV28681.1"/>
    </source>
</evidence>
<proteinExistence type="inferred from homology"/>
<evidence type="ECO:0000259" key="6">
    <source>
        <dbReference type="Pfam" id="PF00171"/>
    </source>
</evidence>
<keyword evidence="2 5" id="KW-0560">Oxidoreductase</keyword>
<dbReference type="InterPro" id="IPR016163">
    <property type="entry name" value="Ald_DH_C"/>
</dbReference>
<evidence type="ECO:0000256" key="4">
    <source>
        <dbReference type="PROSITE-ProRule" id="PRU10007"/>
    </source>
</evidence>
<dbReference type="Gene3D" id="3.40.309.10">
    <property type="entry name" value="Aldehyde Dehydrogenase, Chain A, domain 2"/>
    <property type="match status" value="1"/>
</dbReference>
<dbReference type="Gene3D" id="3.40.605.10">
    <property type="entry name" value="Aldehyde Dehydrogenase, Chain A, domain 1"/>
    <property type="match status" value="1"/>
</dbReference>
<dbReference type="Pfam" id="PF00171">
    <property type="entry name" value="Aldedh"/>
    <property type="match status" value="1"/>
</dbReference>
<evidence type="ECO:0000256" key="5">
    <source>
        <dbReference type="RuleBase" id="RU003345"/>
    </source>
</evidence>
<sequence length="490" mass="50698">MNMLHAGFLKPGSWSGRIFDGGWLASAAGTLTVREPATGDVLAETGLAGPQEVAAAAKAAAAAQKSWAAMLPQARAAILNRAADLLEQNGQELIPWIMRESGSIEAKAGIEIEHGAQFLRHAASLATMPMGLVLPTMDGRSSHARRLPHGVVGVISPYNFPLVLSVRAIVAALAVGNAVVHKPDPRTPISGGIIIARLFEEAGLPAGVLHVLPGGADAGEAMCKDPNIAMISFTGSAAGGSKVGEVCGRHLKKVQLELGGKNVLIVLDDADVDVAASNCAWGAFLHQGQICMATGLVLAHESIVEALADKIAAKAQHLPVGDPASGRVALGPVISPNQVETIQHIVDDAVAKGARLLAGGKADGLFYPATVLAGITPDMLAFREELFGPVACIMSFAGDAEAVRIAQDNDYGLSAGILSASTSRAMAIGNQLRTGMLHINDQTVNGGPFAPFGGFGKSGNGTRIGGPADIEEFTQWQWVTVRDQAQPYPF</sequence>
<dbReference type="CDD" id="cd07152">
    <property type="entry name" value="ALDH_BenzADH"/>
    <property type="match status" value="1"/>
</dbReference>
<dbReference type="AlphaFoldDB" id="A0A0U3Q816"/>
<evidence type="ECO:0000256" key="1">
    <source>
        <dbReference type="ARBA" id="ARBA00009986"/>
    </source>
</evidence>
<protein>
    <submittedName>
        <fullName evidence="7">Benzaldehyde dehydrogenase</fullName>
    </submittedName>
</protein>
<evidence type="ECO:0000313" key="8">
    <source>
        <dbReference type="Proteomes" id="UP000064921"/>
    </source>
</evidence>
<dbReference type="Proteomes" id="UP000064921">
    <property type="component" value="Chromosome"/>
</dbReference>
<dbReference type="KEGG" id="pphr:APZ00_17785"/>
<organism evidence="7 8">
    <name type="scientific">Pannonibacter phragmitetus</name>
    <dbReference type="NCBI Taxonomy" id="121719"/>
    <lineage>
        <taxon>Bacteria</taxon>
        <taxon>Pseudomonadati</taxon>
        <taxon>Pseudomonadota</taxon>
        <taxon>Alphaproteobacteria</taxon>
        <taxon>Hyphomicrobiales</taxon>
        <taxon>Stappiaceae</taxon>
        <taxon>Pannonibacter</taxon>
    </lineage>
</organism>
<dbReference type="eggNOG" id="COG1012">
    <property type="taxonomic scope" value="Bacteria"/>
</dbReference>
<keyword evidence="8" id="KW-1185">Reference proteome</keyword>
<dbReference type="GO" id="GO:0016620">
    <property type="term" value="F:oxidoreductase activity, acting on the aldehyde or oxo group of donors, NAD or NADP as acceptor"/>
    <property type="evidence" value="ECO:0007669"/>
    <property type="project" value="InterPro"/>
</dbReference>
<dbReference type="PANTHER" id="PTHR42986">
    <property type="entry name" value="BENZALDEHYDE DEHYDROGENASE YFMT"/>
    <property type="match status" value="1"/>
</dbReference>
<feature type="domain" description="Aldehyde dehydrogenase" evidence="6">
    <location>
        <begin position="23"/>
        <end position="479"/>
    </location>
</feature>
<reference evidence="7 8" key="1">
    <citation type="submission" date="2015-10" db="EMBL/GenBank/DDBJ databases">
        <title>The world's first case of liver abscess caused by Pannonibacter phragmitetus.</title>
        <authorList>
            <person name="Ming D."/>
            <person name="Wang M."/>
            <person name="Zhou Y."/>
            <person name="Jiang T."/>
            <person name="Hu S."/>
        </authorList>
    </citation>
    <scope>NUCLEOTIDE SEQUENCE [LARGE SCALE GENOMIC DNA]</scope>
    <source>
        <strain evidence="7 8">31801</strain>
    </source>
</reference>
<gene>
    <name evidence="7" type="ORF">APZ00_17785</name>
</gene>
<evidence type="ECO:0000256" key="3">
    <source>
        <dbReference type="ARBA" id="ARBA00023027"/>
    </source>
</evidence>
<feature type="active site" evidence="4">
    <location>
        <position position="257"/>
    </location>
</feature>
<dbReference type="InterPro" id="IPR016162">
    <property type="entry name" value="Ald_DH_N"/>
</dbReference>
<evidence type="ECO:0000256" key="2">
    <source>
        <dbReference type="ARBA" id="ARBA00023002"/>
    </source>
</evidence>
<dbReference type="InterPro" id="IPR015590">
    <property type="entry name" value="Aldehyde_DH_dom"/>
</dbReference>
<dbReference type="RefSeq" id="WP_058899724.1">
    <property type="nucleotide sequence ID" value="NZ_CP013068.1"/>
</dbReference>
<dbReference type="EMBL" id="CP013068">
    <property type="protein sequence ID" value="ALV28681.1"/>
    <property type="molecule type" value="Genomic_DNA"/>
</dbReference>
<accession>A0A0U3Q816</accession>
<dbReference type="InterPro" id="IPR016161">
    <property type="entry name" value="Ald_DH/histidinol_DH"/>
</dbReference>
<name>A0A0U3Q816_9HYPH</name>
<dbReference type="PROSITE" id="PS00070">
    <property type="entry name" value="ALDEHYDE_DEHYDR_CYS"/>
    <property type="match status" value="1"/>
</dbReference>
<comment type="similarity">
    <text evidence="1 5">Belongs to the aldehyde dehydrogenase family.</text>
</comment>
<dbReference type="FunFam" id="3.40.605.10:FF:000007">
    <property type="entry name" value="NAD/NADP-dependent betaine aldehyde dehydrogenase"/>
    <property type="match status" value="1"/>
</dbReference>
<dbReference type="PROSITE" id="PS00687">
    <property type="entry name" value="ALDEHYDE_DEHYDR_GLU"/>
    <property type="match status" value="1"/>
</dbReference>
<dbReference type="STRING" id="121719.APZ00_17785"/>